<dbReference type="SMART" id="SM00345">
    <property type="entry name" value="HTH_GNTR"/>
    <property type="match status" value="1"/>
</dbReference>
<evidence type="ECO:0000259" key="4">
    <source>
        <dbReference type="PROSITE" id="PS50949"/>
    </source>
</evidence>
<keyword evidence="2" id="KW-0238">DNA-binding</keyword>
<dbReference type="SUPFAM" id="SSF46785">
    <property type="entry name" value="Winged helix' DNA-binding domain"/>
    <property type="match status" value="1"/>
</dbReference>
<comment type="caution">
    <text evidence="5">The sequence shown here is derived from an EMBL/GenBank/DDBJ whole genome shotgun (WGS) entry which is preliminary data.</text>
</comment>
<keyword evidence="1" id="KW-0805">Transcription regulation</keyword>
<reference evidence="5 6" key="1">
    <citation type="submission" date="2024-06" db="EMBL/GenBank/DDBJ databases">
        <title>Genomic Encyclopedia of Type Strains, Phase IV (KMG-IV): sequencing the most valuable type-strain genomes for metagenomic binning, comparative biology and taxonomic classification.</title>
        <authorList>
            <person name="Goeker M."/>
        </authorList>
    </citation>
    <scope>NUCLEOTIDE SEQUENCE [LARGE SCALE GENOMIC DNA]</scope>
    <source>
        <strain evidence="5 6">DSM 23520</strain>
    </source>
</reference>
<dbReference type="RefSeq" id="WP_354219619.1">
    <property type="nucleotide sequence ID" value="NZ_JBEPMX010000004.1"/>
</dbReference>
<evidence type="ECO:0000256" key="2">
    <source>
        <dbReference type="ARBA" id="ARBA00023125"/>
    </source>
</evidence>
<evidence type="ECO:0000313" key="5">
    <source>
        <dbReference type="EMBL" id="MET3683022.1"/>
    </source>
</evidence>
<evidence type="ECO:0000313" key="6">
    <source>
        <dbReference type="Proteomes" id="UP001549167"/>
    </source>
</evidence>
<dbReference type="InterPro" id="IPR036390">
    <property type="entry name" value="WH_DNA-bd_sf"/>
</dbReference>
<accession>A0ABV2KTW3</accession>
<dbReference type="PANTHER" id="PTHR38445:SF9">
    <property type="entry name" value="HTH-TYPE TRANSCRIPTIONAL REPRESSOR YTRA"/>
    <property type="match status" value="1"/>
</dbReference>
<dbReference type="EMBL" id="JBEPMX010000004">
    <property type="protein sequence ID" value="MET3683022.1"/>
    <property type="molecule type" value="Genomic_DNA"/>
</dbReference>
<sequence length="130" mass="14894">MHIILNPTSSQPIYEQIIYEVKRRILQGVVVAGDKVPSVREMSAQLMVNPNTVSKAYKELERDGVFITYRGKGTFISDDVLELVTEREVDHLKQQAEELVQKAVQAGLTKEEMKQWIEEFFKEEGGESHD</sequence>
<dbReference type="CDD" id="cd07377">
    <property type="entry name" value="WHTH_GntR"/>
    <property type="match status" value="1"/>
</dbReference>
<dbReference type="PROSITE" id="PS50949">
    <property type="entry name" value="HTH_GNTR"/>
    <property type="match status" value="1"/>
</dbReference>
<dbReference type="Pfam" id="PF00392">
    <property type="entry name" value="GntR"/>
    <property type="match status" value="1"/>
</dbReference>
<feature type="domain" description="HTH gntR-type" evidence="4">
    <location>
        <begin position="11"/>
        <end position="79"/>
    </location>
</feature>
<dbReference type="Proteomes" id="UP001549167">
    <property type="component" value="Unassembled WGS sequence"/>
</dbReference>
<dbReference type="PANTHER" id="PTHR38445">
    <property type="entry name" value="HTH-TYPE TRANSCRIPTIONAL REPRESSOR YTRA"/>
    <property type="match status" value="1"/>
</dbReference>
<organism evidence="5 6">
    <name type="scientific">Alkalibacillus flavidus</name>
    <dbReference type="NCBI Taxonomy" id="546021"/>
    <lineage>
        <taxon>Bacteria</taxon>
        <taxon>Bacillati</taxon>
        <taxon>Bacillota</taxon>
        <taxon>Bacilli</taxon>
        <taxon>Bacillales</taxon>
        <taxon>Bacillaceae</taxon>
        <taxon>Alkalibacillus</taxon>
    </lineage>
</organism>
<dbReference type="InterPro" id="IPR000524">
    <property type="entry name" value="Tscrpt_reg_HTH_GntR"/>
</dbReference>
<dbReference type="InterPro" id="IPR036388">
    <property type="entry name" value="WH-like_DNA-bd_sf"/>
</dbReference>
<evidence type="ECO:0000256" key="3">
    <source>
        <dbReference type="ARBA" id="ARBA00023163"/>
    </source>
</evidence>
<keyword evidence="6" id="KW-1185">Reference proteome</keyword>
<proteinExistence type="predicted"/>
<name>A0ABV2KTW3_9BACI</name>
<gene>
    <name evidence="5" type="ORF">ABID56_001112</name>
</gene>
<dbReference type="Gene3D" id="1.10.10.10">
    <property type="entry name" value="Winged helix-like DNA-binding domain superfamily/Winged helix DNA-binding domain"/>
    <property type="match status" value="1"/>
</dbReference>
<evidence type="ECO:0000256" key="1">
    <source>
        <dbReference type="ARBA" id="ARBA00023015"/>
    </source>
</evidence>
<keyword evidence="3" id="KW-0804">Transcription</keyword>
<protein>
    <submittedName>
        <fullName evidence="5">GntR family transcriptional regulator</fullName>
    </submittedName>
</protein>